<dbReference type="EMBL" id="JAVQLW010000001">
    <property type="protein sequence ID" value="MDS9466020.1"/>
    <property type="molecule type" value="Genomic_DNA"/>
</dbReference>
<evidence type="ECO:0000313" key="2">
    <source>
        <dbReference type="Proteomes" id="UP001269144"/>
    </source>
</evidence>
<dbReference type="Proteomes" id="UP001269144">
    <property type="component" value="Unassembled WGS sequence"/>
</dbReference>
<accession>A0ABU2HN77</accession>
<organism evidence="1 2">
    <name type="scientific">Paracoccus aurantius</name>
    <dbReference type="NCBI Taxonomy" id="3073814"/>
    <lineage>
        <taxon>Bacteria</taxon>
        <taxon>Pseudomonadati</taxon>
        <taxon>Pseudomonadota</taxon>
        <taxon>Alphaproteobacteria</taxon>
        <taxon>Rhodobacterales</taxon>
        <taxon>Paracoccaceae</taxon>
        <taxon>Paracoccus</taxon>
    </lineage>
</organism>
<dbReference type="RefSeq" id="WP_311158217.1">
    <property type="nucleotide sequence ID" value="NZ_JAVQLW010000001.1"/>
</dbReference>
<proteinExistence type="predicted"/>
<reference evidence="2" key="1">
    <citation type="submission" date="2023-07" db="EMBL/GenBank/DDBJ databases">
        <title>Paracoccus sp. MBLB3053 whole genome sequence.</title>
        <authorList>
            <person name="Hwang C.Y."/>
            <person name="Cho E.-S."/>
            <person name="Seo M.-J."/>
        </authorList>
    </citation>
    <scope>NUCLEOTIDE SEQUENCE [LARGE SCALE GENOMIC DNA]</scope>
    <source>
        <strain evidence="2">MBLB3053</strain>
    </source>
</reference>
<evidence type="ECO:0000313" key="1">
    <source>
        <dbReference type="EMBL" id="MDS9466020.1"/>
    </source>
</evidence>
<comment type="caution">
    <text evidence="1">The sequence shown here is derived from an EMBL/GenBank/DDBJ whole genome shotgun (WGS) entry which is preliminary data.</text>
</comment>
<keyword evidence="2" id="KW-1185">Reference proteome</keyword>
<sequence length="116" mass="12799">MRAPRMTVPLVLEAPKSESDGMGGFETVWSPIGEHWAELVAGSSRERAAGIGNENRVSWQIRVRAAAVSDPRRPLPGQRFRMGSGYALRTFLIASVAEDGPEGRYLTCRATEEVRR</sequence>
<dbReference type="Pfam" id="PF05521">
    <property type="entry name" value="Phage_HCP"/>
    <property type="match status" value="1"/>
</dbReference>
<dbReference type="Gene3D" id="2.40.10.270">
    <property type="entry name" value="Bacteriophage SPP1 head-tail adaptor protein"/>
    <property type="match status" value="1"/>
</dbReference>
<name>A0ABU2HN77_9RHOB</name>
<dbReference type="InterPro" id="IPR038666">
    <property type="entry name" value="SSP1_head-tail_sf"/>
</dbReference>
<protein>
    <submittedName>
        <fullName evidence="1">Head-tail adaptor protein</fullName>
    </submittedName>
</protein>
<gene>
    <name evidence="1" type="ORF">RGQ15_00320</name>
</gene>
<dbReference type="InterPro" id="IPR008767">
    <property type="entry name" value="Phage_SPP1_head-tail_adaptor"/>
</dbReference>